<dbReference type="GO" id="GO:0060090">
    <property type="term" value="F:molecular adaptor activity"/>
    <property type="evidence" value="ECO:0007669"/>
    <property type="project" value="TreeGrafter"/>
</dbReference>
<dbReference type="Proteomes" id="UP000053477">
    <property type="component" value="Unassembled WGS sequence"/>
</dbReference>
<keyword evidence="3 4" id="KW-0802">TPR repeat</keyword>
<dbReference type="SMART" id="SM00028">
    <property type="entry name" value="TPR"/>
    <property type="match status" value="2"/>
</dbReference>
<dbReference type="Pfam" id="PF13414">
    <property type="entry name" value="TPR_11"/>
    <property type="match status" value="1"/>
</dbReference>
<dbReference type="InterPro" id="IPR032374">
    <property type="entry name" value="SGTA_dimer"/>
</dbReference>
<dbReference type="Gene3D" id="1.25.40.10">
    <property type="entry name" value="Tetratricopeptide repeat domain"/>
    <property type="match status" value="1"/>
</dbReference>
<evidence type="ECO:0000313" key="7">
    <source>
        <dbReference type="EMBL" id="KLO20444.1"/>
    </source>
</evidence>
<dbReference type="GO" id="GO:0016020">
    <property type="term" value="C:membrane"/>
    <property type="evidence" value="ECO:0007669"/>
    <property type="project" value="TreeGrafter"/>
</dbReference>
<feature type="compositionally biased region" description="Basic and acidic residues" evidence="5">
    <location>
        <begin position="96"/>
        <end position="110"/>
    </location>
</feature>
<name>A0A0H2S9E3_9AGAM</name>
<dbReference type="Gene3D" id="1.20.5.420">
    <property type="entry name" value="Immunoglobulin FC, subunit C"/>
    <property type="match status" value="1"/>
</dbReference>
<evidence type="ECO:0000256" key="1">
    <source>
        <dbReference type="ARBA" id="ARBA00008175"/>
    </source>
</evidence>
<dbReference type="SUPFAM" id="SSF48452">
    <property type="entry name" value="TPR-like"/>
    <property type="match status" value="1"/>
</dbReference>
<evidence type="ECO:0000259" key="6">
    <source>
        <dbReference type="Pfam" id="PF16546"/>
    </source>
</evidence>
<dbReference type="Pfam" id="PF16546">
    <property type="entry name" value="SGTA_dimer"/>
    <property type="match status" value="1"/>
</dbReference>
<feature type="repeat" description="TPR" evidence="4">
    <location>
        <begin position="102"/>
        <end position="135"/>
    </location>
</feature>
<evidence type="ECO:0000256" key="4">
    <source>
        <dbReference type="PROSITE-ProRule" id="PRU00339"/>
    </source>
</evidence>
<gene>
    <name evidence="7" type="ORF">SCHPADRAFT_948745</name>
</gene>
<organism evidence="7 8">
    <name type="scientific">Schizopora paradoxa</name>
    <dbReference type="NCBI Taxonomy" id="27342"/>
    <lineage>
        <taxon>Eukaryota</taxon>
        <taxon>Fungi</taxon>
        <taxon>Dikarya</taxon>
        <taxon>Basidiomycota</taxon>
        <taxon>Agaricomycotina</taxon>
        <taxon>Agaricomycetes</taxon>
        <taxon>Hymenochaetales</taxon>
        <taxon>Schizoporaceae</taxon>
        <taxon>Schizopora</taxon>
    </lineage>
</organism>
<dbReference type="GO" id="GO:0006620">
    <property type="term" value="P:post-translational protein targeting to endoplasmic reticulum membrane"/>
    <property type="evidence" value="ECO:0007669"/>
    <property type="project" value="TreeGrafter"/>
</dbReference>
<dbReference type="PANTHER" id="PTHR45831">
    <property type="entry name" value="LD24721P"/>
    <property type="match status" value="1"/>
</dbReference>
<evidence type="ECO:0000256" key="5">
    <source>
        <dbReference type="SAM" id="MobiDB-lite"/>
    </source>
</evidence>
<evidence type="ECO:0000256" key="2">
    <source>
        <dbReference type="ARBA" id="ARBA00022737"/>
    </source>
</evidence>
<feature type="region of interest" description="Disordered" evidence="5">
    <location>
        <begin position="77"/>
        <end position="110"/>
    </location>
</feature>
<reference evidence="7 8" key="1">
    <citation type="submission" date="2015-04" db="EMBL/GenBank/DDBJ databases">
        <title>Complete genome sequence of Schizopora paradoxa KUC8140, a cosmopolitan wood degrader in East Asia.</title>
        <authorList>
            <consortium name="DOE Joint Genome Institute"/>
            <person name="Min B."/>
            <person name="Park H."/>
            <person name="Jang Y."/>
            <person name="Kim J.-J."/>
            <person name="Kim K.H."/>
            <person name="Pangilinan J."/>
            <person name="Lipzen A."/>
            <person name="Riley R."/>
            <person name="Grigoriev I.V."/>
            <person name="Spatafora J.W."/>
            <person name="Choi I.-G."/>
        </authorList>
    </citation>
    <scope>NUCLEOTIDE SEQUENCE [LARGE SCALE GENOMIC DNA]</scope>
    <source>
        <strain evidence="7 8">KUC8140</strain>
    </source>
</reference>
<protein>
    <submittedName>
        <fullName evidence="7">TPR-like protein</fullName>
    </submittedName>
</protein>
<dbReference type="PROSITE" id="PS50005">
    <property type="entry name" value="TPR"/>
    <property type="match status" value="1"/>
</dbReference>
<dbReference type="FunFam" id="1.20.5.420:FF:000005">
    <property type="entry name" value="Hsc70 cochaperone (SGT), putative"/>
    <property type="match status" value="1"/>
</dbReference>
<feature type="domain" description="SGTA homodimerisation" evidence="6">
    <location>
        <begin position="5"/>
        <end position="69"/>
    </location>
</feature>
<proteinExistence type="inferred from homology"/>
<keyword evidence="8" id="KW-1185">Reference proteome</keyword>
<dbReference type="PANTHER" id="PTHR45831:SF2">
    <property type="entry name" value="LD24721P"/>
    <property type="match status" value="1"/>
</dbReference>
<keyword evidence="2" id="KW-0677">Repeat</keyword>
<dbReference type="STRING" id="27342.A0A0H2S9E3"/>
<dbReference type="EMBL" id="KQ085882">
    <property type="protein sequence ID" value="KLO20444.1"/>
    <property type="molecule type" value="Genomic_DNA"/>
</dbReference>
<dbReference type="AlphaFoldDB" id="A0A0H2S9E3"/>
<sequence>MSEKQQRLVLSIIEFLNQSIADGTVKQDDREGLEVAVQCIGEAFGVDPNDESQVGRLSIKPASLSSLFDLFMKTRERMSGSTPSTSTPSPAASSSKVDKEAAEKEKEKGNKFVSAKKYNEAIEAYGRAIALNPSNAVYYSNRAAAHSFNNDHPSAIIDAQKALEVDSKFVKAYNRLGCVFDRIQVESLSNLSWRI</sequence>
<dbReference type="GO" id="GO:0072380">
    <property type="term" value="C:TRC complex"/>
    <property type="evidence" value="ECO:0007669"/>
    <property type="project" value="TreeGrafter"/>
</dbReference>
<dbReference type="InterPro" id="IPR047150">
    <property type="entry name" value="SGT"/>
</dbReference>
<comment type="similarity">
    <text evidence="1">Belongs to the SGT family.</text>
</comment>
<evidence type="ECO:0000256" key="3">
    <source>
        <dbReference type="ARBA" id="ARBA00022803"/>
    </source>
</evidence>
<dbReference type="InterPro" id="IPR019734">
    <property type="entry name" value="TPR_rpt"/>
</dbReference>
<dbReference type="InParanoid" id="A0A0H2S9E3"/>
<evidence type="ECO:0000313" key="8">
    <source>
        <dbReference type="Proteomes" id="UP000053477"/>
    </source>
</evidence>
<dbReference type="InterPro" id="IPR011990">
    <property type="entry name" value="TPR-like_helical_dom_sf"/>
</dbReference>
<feature type="compositionally biased region" description="Low complexity" evidence="5">
    <location>
        <begin position="81"/>
        <end position="95"/>
    </location>
</feature>
<dbReference type="OrthoDB" id="2335338at2759"/>
<accession>A0A0H2S9E3</accession>